<keyword evidence="8 10" id="KW-0030">Aminoacyl-tRNA synthetase</keyword>
<comment type="subunit">
    <text evidence="10">Tetramer of two alpha and two beta subunits.</text>
</comment>
<evidence type="ECO:0000256" key="11">
    <source>
        <dbReference type="SAM" id="Coils"/>
    </source>
</evidence>
<dbReference type="SUPFAM" id="SSF109604">
    <property type="entry name" value="HD-domain/PDEase-like"/>
    <property type="match status" value="1"/>
</dbReference>
<evidence type="ECO:0000313" key="14">
    <source>
        <dbReference type="Proteomes" id="UP000617402"/>
    </source>
</evidence>
<dbReference type="Pfam" id="PF02092">
    <property type="entry name" value="tRNA_synt_2f"/>
    <property type="match status" value="1"/>
</dbReference>
<evidence type="ECO:0000313" key="13">
    <source>
        <dbReference type="EMBL" id="MBC9785054.1"/>
    </source>
</evidence>
<comment type="caution">
    <text evidence="13">The sequence shown here is derived from an EMBL/GenBank/DDBJ whole genome shotgun (WGS) entry which is preliminary data.</text>
</comment>
<comment type="subcellular location">
    <subcellularLocation>
        <location evidence="1 10">Cytoplasm</location>
    </subcellularLocation>
</comment>
<reference evidence="13 14" key="1">
    <citation type="submission" date="2020-07" db="EMBL/GenBank/DDBJ databases">
        <title>Draft whole-genome sequence of Heliobacterium chlorum DSM 3682, type strain.</title>
        <authorList>
            <person name="Kyndt J.A."/>
            <person name="Meyer T.E."/>
            <person name="Imhoff J.F."/>
        </authorList>
    </citation>
    <scope>NUCLEOTIDE SEQUENCE [LARGE SCALE GENOMIC DNA]</scope>
    <source>
        <strain evidence="13 14">DSM 3682</strain>
    </source>
</reference>
<evidence type="ECO:0000256" key="4">
    <source>
        <dbReference type="ARBA" id="ARBA00022598"/>
    </source>
</evidence>
<dbReference type="InterPro" id="IPR008909">
    <property type="entry name" value="DALR_anticod-bd"/>
</dbReference>
<evidence type="ECO:0000256" key="6">
    <source>
        <dbReference type="ARBA" id="ARBA00022840"/>
    </source>
</evidence>
<evidence type="ECO:0000256" key="3">
    <source>
        <dbReference type="ARBA" id="ARBA00022490"/>
    </source>
</evidence>
<evidence type="ECO:0000256" key="8">
    <source>
        <dbReference type="ARBA" id="ARBA00023146"/>
    </source>
</evidence>
<dbReference type="NCBIfam" id="TIGR00211">
    <property type="entry name" value="glyS"/>
    <property type="match status" value="1"/>
</dbReference>
<keyword evidence="3 10" id="KW-0963">Cytoplasm</keyword>
<evidence type="ECO:0000256" key="10">
    <source>
        <dbReference type="HAMAP-Rule" id="MF_00255"/>
    </source>
</evidence>
<name>A0ABR7T2R1_HELCL</name>
<keyword evidence="6 10" id="KW-0067">ATP-binding</keyword>
<dbReference type="Pfam" id="PF05746">
    <property type="entry name" value="DALR_1"/>
    <property type="match status" value="1"/>
</dbReference>
<proteinExistence type="inferred from homology"/>
<dbReference type="GO" id="GO:0004820">
    <property type="term" value="F:glycine-tRNA ligase activity"/>
    <property type="evidence" value="ECO:0007669"/>
    <property type="project" value="UniProtKB-EC"/>
</dbReference>
<dbReference type="EC" id="6.1.1.14" evidence="10"/>
<dbReference type="HAMAP" id="MF_00255">
    <property type="entry name" value="Gly_tRNA_synth_beta"/>
    <property type="match status" value="1"/>
</dbReference>
<evidence type="ECO:0000256" key="2">
    <source>
        <dbReference type="ARBA" id="ARBA00008226"/>
    </source>
</evidence>
<dbReference type="EMBL" id="JACVHF010000010">
    <property type="protein sequence ID" value="MBC9785054.1"/>
    <property type="molecule type" value="Genomic_DNA"/>
</dbReference>
<evidence type="ECO:0000256" key="5">
    <source>
        <dbReference type="ARBA" id="ARBA00022741"/>
    </source>
</evidence>
<dbReference type="PANTHER" id="PTHR30075">
    <property type="entry name" value="GLYCYL-TRNA SYNTHETASE"/>
    <property type="match status" value="1"/>
</dbReference>
<dbReference type="RefSeq" id="WP_188040552.1">
    <property type="nucleotide sequence ID" value="NZ_JACVHF010000010.1"/>
</dbReference>
<evidence type="ECO:0000256" key="7">
    <source>
        <dbReference type="ARBA" id="ARBA00022917"/>
    </source>
</evidence>
<evidence type="ECO:0000256" key="9">
    <source>
        <dbReference type="ARBA" id="ARBA00047937"/>
    </source>
</evidence>
<sequence length="691" mass="76602">METRDLLLEIGTEEIPAKFMAPTLAQLKDLADKGLQEVRLSFTETKTYGTPRRLVLMVKGVATRQDDLELEVKGPAVKAAYDSEGNPTKAVQGFARSQGVDISSLITKELSGVPYVYAIRKETGRSAQEVLPQLLRNCISGLNFPKPMRWAWGDTRFARPIRRLVALFGEDILPLEIEGVIAGRTTTGHRFLGGGSITLANPGEYLEKMEQAFVVVDHEKRKAMIWQQITDLAASEGGTVEEDPGLLEEINHLVEYPTALCGQVDPSFMHLPAEVIITPMKEHQRYYPVKDGEGKLLPKFITVRNGNADHLDVVRQGNEKVLRARLSDAAFFYAEDQKQPLAAFADKLKKIVFQESLGTVYERVEREIALTGILADHLGFSGDVKQRAMRAAQLAKADLVTHMVYEFPELQGIMGEKYARLSGEEPTVAQAIREHYQPRFSGDETPKTTEGTLVALADKLDAIVGCFSIGIIPTGSQDPYALRRQAQGICQIILSGNLSLSLSTAIEQAYHLYQKAITPARSLEEVEKDLAEFFRQRLRYLLGEEGIRYDVIEAVLAEGIDQPLEVFKRAKALTALRSVDAFSALITAYTRAANLAKKGGQEPIRPELFESPSEKELYEALEQAQAKIEQSQSDYDVTLRALAELRPAVDHFFDAVMVMAEKADVRENRLALLNEVVGLTAGIADLSKIVD</sequence>
<feature type="coiled-coil region" evidence="11">
    <location>
        <begin position="614"/>
        <end position="641"/>
    </location>
</feature>
<keyword evidence="4 10" id="KW-0436">Ligase</keyword>
<comment type="similarity">
    <text evidence="2 10">Belongs to the class-II aminoacyl-tRNA synthetase family.</text>
</comment>
<keyword evidence="5 10" id="KW-0547">Nucleotide-binding</keyword>
<feature type="domain" description="DALR anticodon binding" evidence="12">
    <location>
        <begin position="587"/>
        <end position="675"/>
    </location>
</feature>
<comment type="catalytic activity">
    <reaction evidence="9 10">
        <text>tRNA(Gly) + glycine + ATP = glycyl-tRNA(Gly) + AMP + diphosphate</text>
        <dbReference type="Rhea" id="RHEA:16013"/>
        <dbReference type="Rhea" id="RHEA-COMP:9664"/>
        <dbReference type="Rhea" id="RHEA-COMP:9683"/>
        <dbReference type="ChEBI" id="CHEBI:30616"/>
        <dbReference type="ChEBI" id="CHEBI:33019"/>
        <dbReference type="ChEBI" id="CHEBI:57305"/>
        <dbReference type="ChEBI" id="CHEBI:78442"/>
        <dbReference type="ChEBI" id="CHEBI:78522"/>
        <dbReference type="ChEBI" id="CHEBI:456215"/>
        <dbReference type="EC" id="6.1.1.14"/>
    </reaction>
</comment>
<keyword evidence="14" id="KW-1185">Reference proteome</keyword>
<dbReference type="PANTHER" id="PTHR30075:SF2">
    <property type="entry name" value="GLYCINE--TRNA LIGASE, CHLOROPLASTIC_MITOCHONDRIAL 2"/>
    <property type="match status" value="1"/>
</dbReference>
<dbReference type="PRINTS" id="PR01045">
    <property type="entry name" value="TRNASYNTHGB"/>
</dbReference>
<dbReference type="PROSITE" id="PS50861">
    <property type="entry name" value="AA_TRNA_LIGASE_II_GLYAB"/>
    <property type="match status" value="1"/>
</dbReference>
<dbReference type="InterPro" id="IPR015944">
    <property type="entry name" value="Gly-tRNA-synth_bsu"/>
</dbReference>
<evidence type="ECO:0000259" key="12">
    <source>
        <dbReference type="Pfam" id="PF05746"/>
    </source>
</evidence>
<dbReference type="InterPro" id="IPR006194">
    <property type="entry name" value="Gly-tRNA-synth_heterodimer"/>
</dbReference>
<keyword evidence="7 10" id="KW-0648">Protein biosynthesis</keyword>
<accession>A0ABR7T2R1</accession>
<organism evidence="13 14">
    <name type="scientific">Heliobacterium chlorum</name>
    <dbReference type="NCBI Taxonomy" id="2698"/>
    <lineage>
        <taxon>Bacteria</taxon>
        <taxon>Bacillati</taxon>
        <taxon>Bacillota</taxon>
        <taxon>Clostridia</taxon>
        <taxon>Eubacteriales</taxon>
        <taxon>Heliobacteriaceae</taxon>
        <taxon>Heliobacterium</taxon>
    </lineage>
</organism>
<keyword evidence="11" id="KW-0175">Coiled coil</keyword>
<protein>
    <recommendedName>
        <fullName evidence="10">Glycine--tRNA ligase beta subunit</fullName>
        <ecNumber evidence="10">6.1.1.14</ecNumber>
    </recommendedName>
    <alternativeName>
        <fullName evidence="10">Glycyl-tRNA synthetase beta subunit</fullName>
        <shortName evidence="10">GlyRS</shortName>
    </alternativeName>
</protein>
<dbReference type="Proteomes" id="UP000617402">
    <property type="component" value="Unassembled WGS sequence"/>
</dbReference>
<gene>
    <name evidence="10" type="primary">glyS</name>
    <name evidence="13" type="ORF">H1S01_11085</name>
</gene>
<evidence type="ECO:0000256" key="1">
    <source>
        <dbReference type="ARBA" id="ARBA00004496"/>
    </source>
</evidence>